<feature type="transmembrane region" description="Helical" evidence="5">
    <location>
        <begin position="96"/>
        <end position="120"/>
    </location>
</feature>
<dbReference type="Gene3D" id="1.20.1530.20">
    <property type="match status" value="1"/>
</dbReference>
<evidence type="ECO:0000313" key="7">
    <source>
        <dbReference type="Proteomes" id="UP000652681"/>
    </source>
</evidence>
<dbReference type="Proteomes" id="UP000652681">
    <property type="component" value="Unassembled WGS sequence"/>
</dbReference>
<feature type="transmembrane region" description="Helical" evidence="5">
    <location>
        <begin position="263"/>
        <end position="282"/>
    </location>
</feature>
<feature type="transmembrane region" description="Helical" evidence="5">
    <location>
        <begin position="140"/>
        <end position="157"/>
    </location>
</feature>
<feature type="transmembrane region" description="Helical" evidence="5">
    <location>
        <begin position="169"/>
        <end position="187"/>
    </location>
</feature>
<dbReference type="InterPro" id="IPR038770">
    <property type="entry name" value="Na+/solute_symporter_sf"/>
</dbReference>
<feature type="transmembrane region" description="Helical" evidence="5">
    <location>
        <begin position="6"/>
        <end position="25"/>
    </location>
</feature>
<evidence type="ECO:0000313" key="6">
    <source>
        <dbReference type="EMBL" id="MBC9811428.1"/>
    </source>
</evidence>
<feature type="transmembrane region" description="Helical" evidence="5">
    <location>
        <begin position="66"/>
        <end position="89"/>
    </location>
</feature>
<keyword evidence="4 5" id="KW-0472">Membrane</keyword>
<dbReference type="PANTHER" id="PTHR10361">
    <property type="entry name" value="SODIUM-BILE ACID COTRANSPORTER"/>
    <property type="match status" value="1"/>
</dbReference>
<protein>
    <submittedName>
        <fullName evidence="6">Bile acid:sodium symporter family protein</fullName>
    </submittedName>
</protein>
<comment type="subcellular location">
    <subcellularLocation>
        <location evidence="1">Membrane</location>
        <topology evidence="1">Multi-pass membrane protein</topology>
    </subcellularLocation>
</comment>
<keyword evidence="3 5" id="KW-1133">Transmembrane helix</keyword>
<dbReference type="EMBL" id="JACVEL010000001">
    <property type="protein sequence ID" value="MBC9811428.1"/>
    <property type="molecule type" value="Genomic_DNA"/>
</dbReference>
<dbReference type="InterPro" id="IPR002657">
    <property type="entry name" value="BilAc:Na_symport/Acr3"/>
</dbReference>
<keyword evidence="7" id="KW-1185">Reference proteome</keyword>
<sequence>MIDIDFLIALVLILIMFGIGVSLTLSEVKEVFSKPKALLISLTSQMLLLPLIAFSICYFFDFPLYIKMGLIILAASPGGTTSGFITFLFKGNTALSIVLTTVNSLLTLISIPLIVNFALHHFYGTTDAFRLPVGETMKEIFVLTAIPAFSGIMLRQWKPAIAQVIAKYTKPVSTLLLGIVFTLKFFGGNGENGITKEEVLDIFPYALLLNVLCFLTGYIVSRIFKLGLNNQITVSVESAVHNTTIAFLVSGTLLQKPDFGKVSLVYAMFSFWTALLFCFLLTTRFRMNNSSK</sequence>
<evidence type="ECO:0000256" key="5">
    <source>
        <dbReference type="SAM" id="Phobius"/>
    </source>
</evidence>
<name>A0A8J6PA03_9FLAO</name>
<keyword evidence="2 5" id="KW-0812">Transmembrane</keyword>
<dbReference type="InterPro" id="IPR004710">
    <property type="entry name" value="Bilac:Na_transpt"/>
</dbReference>
<comment type="caution">
    <text evidence="6">The sequence shown here is derived from an EMBL/GenBank/DDBJ whole genome shotgun (WGS) entry which is preliminary data.</text>
</comment>
<evidence type="ECO:0000256" key="1">
    <source>
        <dbReference type="ARBA" id="ARBA00004141"/>
    </source>
</evidence>
<accession>A0A8J6PA03</accession>
<feature type="transmembrane region" description="Helical" evidence="5">
    <location>
        <begin position="37"/>
        <end position="60"/>
    </location>
</feature>
<evidence type="ECO:0000256" key="4">
    <source>
        <dbReference type="ARBA" id="ARBA00023136"/>
    </source>
</evidence>
<organism evidence="6 7">
    <name type="scientific">Taishania pollutisoli</name>
    <dbReference type="NCBI Taxonomy" id="2766479"/>
    <lineage>
        <taxon>Bacteria</taxon>
        <taxon>Pseudomonadati</taxon>
        <taxon>Bacteroidota</taxon>
        <taxon>Flavobacteriia</taxon>
        <taxon>Flavobacteriales</taxon>
        <taxon>Crocinitomicaceae</taxon>
        <taxon>Taishania</taxon>
    </lineage>
</organism>
<dbReference type="AlphaFoldDB" id="A0A8J6PA03"/>
<dbReference type="RefSeq" id="WP_216713453.1">
    <property type="nucleotide sequence ID" value="NZ_JACVEL010000001.1"/>
</dbReference>
<gene>
    <name evidence="6" type="ORF">H9Y05_02965</name>
</gene>
<dbReference type="Pfam" id="PF01758">
    <property type="entry name" value="SBF"/>
    <property type="match status" value="1"/>
</dbReference>
<dbReference type="GO" id="GO:0016020">
    <property type="term" value="C:membrane"/>
    <property type="evidence" value="ECO:0007669"/>
    <property type="project" value="UniProtKB-SubCell"/>
</dbReference>
<dbReference type="PANTHER" id="PTHR10361:SF24">
    <property type="entry name" value="P3 PROTEIN"/>
    <property type="match status" value="1"/>
</dbReference>
<proteinExistence type="predicted"/>
<evidence type="ECO:0000256" key="2">
    <source>
        <dbReference type="ARBA" id="ARBA00022692"/>
    </source>
</evidence>
<reference evidence="6" key="1">
    <citation type="submission" date="2020-09" db="EMBL/GenBank/DDBJ databases">
        <title>Taishania pollutisoli gen. nov., sp. nov., Isolated from Tetrabromobisphenol A-Contaminated Soil.</title>
        <authorList>
            <person name="Chen Q."/>
        </authorList>
    </citation>
    <scope>NUCLEOTIDE SEQUENCE</scope>
    <source>
        <strain evidence="6">CZZ-1</strain>
    </source>
</reference>
<evidence type="ECO:0000256" key="3">
    <source>
        <dbReference type="ARBA" id="ARBA00022989"/>
    </source>
</evidence>
<feature type="transmembrane region" description="Helical" evidence="5">
    <location>
        <begin position="202"/>
        <end position="220"/>
    </location>
</feature>